<evidence type="ECO:0000313" key="1">
    <source>
        <dbReference type="EMBL" id="PKK28123.1"/>
    </source>
</evidence>
<gene>
    <name evidence="1" type="primary">LHPP</name>
    <name evidence="1" type="ORF">A306_00006572</name>
</gene>
<dbReference type="PANTHER" id="PTHR19288:SF44">
    <property type="entry name" value="PHOSPHOLYSINE PHOSPHOHISTIDINE INORGANIC PYROPHOSPHATE PHOSPHATASE"/>
    <property type="match status" value="1"/>
</dbReference>
<dbReference type="AlphaFoldDB" id="A0A2I0MEL7"/>
<evidence type="ECO:0000313" key="2">
    <source>
        <dbReference type="Proteomes" id="UP000053872"/>
    </source>
</evidence>
<reference evidence="1 2" key="1">
    <citation type="journal article" date="2013" name="Science">
        <title>Genomic diversity and evolution of the head crest in the rock pigeon.</title>
        <authorList>
            <person name="Shapiro M.D."/>
            <person name="Kronenberg Z."/>
            <person name="Li C."/>
            <person name="Domyan E.T."/>
            <person name="Pan H."/>
            <person name="Campbell M."/>
            <person name="Tan H."/>
            <person name="Huff C.D."/>
            <person name="Hu H."/>
            <person name="Vickrey A.I."/>
            <person name="Nielsen S.C."/>
            <person name="Stringham S.A."/>
            <person name="Hu H."/>
            <person name="Willerslev E."/>
            <person name="Gilbert M.T."/>
            <person name="Yandell M."/>
            <person name="Zhang G."/>
            <person name="Wang J."/>
        </authorList>
    </citation>
    <scope>NUCLEOTIDE SEQUENCE [LARGE SCALE GENOMIC DNA]</scope>
    <source>
        <tissue evidence="1">Blood</tissue>
    </source>
</reference>
<dbReference type="PANTHER" id="PTHR19288">
    <property type="entry name" value="4-NITROPHENYLPHOSPHATASE-RELATED"/>
    <property type="match status" value="1"/>
</dbReference>
<dbReference type="GO" id="GO:0005829">
    <property type="term" value="C:cytosol"/>
    <property type="evidence" value="ECO:0007669"/>
    <property type="project" value="TreeGrafter"/>
</dbReference>
<comment type="caution">
    <text evidence="1">The sequence shown here is derived from an EMBL/GenBank/DDBJ whole genome shotgun (WGS) entry which is preliminary data.</text>
</comment>
<dbReference type="SUPFAM" id="SSF56784">
    <property type="entry name" value="HAD-like"/>
    <property type="match status" value="1"/>
</dbReference>
<sequence length="110" mass="12126">MEKPVLISLGRGRYYKETDGLKLDVGAYMKALEYACDIEAEVEMGVPAQQAIMIGDDIVNDVGGAQRCGMRGVQVRTGKYRPSDENHPHVKPDAYVNNLAEAVDVILQQM</sequence>
<dbReference type="STRING" id="8932.A0A2I0MEL7"/>
<dbReference type="Pfam" id="PF13242">
    <property type="entry name" value="Hydrolase_like"/>
    <property type="match status" value="1"/>
</dbReference>
<dbReference type="InterPro" id="IPR036412">
    <property type="entry name" value="HAD-like_sf"/>
</dbReference>
<accession>A0A2I0MEL7</accession>
<dbReference type="InParanoid" id="A0A2I0MEL7"/>
<dbReference type="Proteomes" id="UP000053872">
    <property type="component" value="Unassembled WGS sequence"/>
</dbReference>
<proteinExistence type="predicted"/>
<dbReference type="Gene3D" id="3.40.50.1000">
    <property type="entry name" value="HAD superfamily/HAD-like"/>
    <property type="match status" value="2"/>
</dbReference>
<organism evidence="1 2">
    <name type="scientific">Columba livia</name>
    <name type="common">Rock dove</name>
    <dbReference type="NCBI Taxonomy" id="8932"/>
    <lineage>
        <taxon>Eukaryota</taxon>
        <taxon>Metazoa</taxon>
        <taxon>Chordata</taxon>
        <taxon>Craniata</taxon>
        <taxon>Vertebrata</taxon>
        <taxon>Euteleostomi</taxon>
        <taxon>Archelosauria</taxon>
        <taxon>Archosauria</taxon>
        <taxon>Dinosauria</taxon>
        <taxon>Saurischia</taxon>
        <taxon>Theropoda</taxon>
        <taxon>Coelurosauria</taxon>
        <taxon>Aves</taxon>
        <taxon>Neognathae</taxon>
        <taxon>Neoaves</taxon>
        <taxon>Columbimorphae</taxon>
        <taxon>Columbiformes</taxon>
        <taxon>Columbidae</taxon>
        <taxon>Columba</taxon>
    </lineage>
</organism>
<name>A0A2I0MEL7_COLLI</name>
<dbReference type="EMBL" id="AKCR02000017">
    <property type="protein sequence ID" value="PKK28123.1"/>
    <property type="molecule type" value="Genomic_DNA"/>
</dbReference>
<dbReference type="GO" id="GO:0004427">
    <property type="term" value="F:inorganic diphosphate phosphatase activity"/>
    <property type="evidence" value="ECO:0007669"/>
    <property type="project" value="TreeGrafter"/>
</dbReference>
<dbReference type="InterPro" id="IPR023214">
    <property type="entry name" value="HAD_sf"/>
</dbReference>
<protein>
    <submittedName>
        <fullName evidence="1">Phospholysine phosphohistidine inorganic pyrophosphate phosphatase</fullName>
    </submittedName>
</protein>
<dbReference type="GO" id="GO:0016791">
    <property type="term" value="F:phosphatase activity"/>
    <property type="evidence" value="ECO:0007669"/>
    <property type="project" value="TreeGrafter"/>
</dbReference>
<keyword evidence="2" id="KW-1185">Reference proteome</keyword>